<name>A0ABN7YYB2_9BURK</name>
<dbReference type="RefSeq" id="WP_224042686.1">
    <property type="nucleotide sequence ID" value="NZ_CAJZAH010000003.1"/>
</dbReference>
<gene>
    <name evidence="2" type="ORF">LMG21510_03178</name>
</gene>
<reference evidence="2 3" key="1">
    <citation type="submission" date="2021-08" db="EMBL/GenBank/DDBJ databases">
        <authorList>
            <person name="Peeters C."/>
        </authorList>
    </citation>
    <scope>NUCLEOTIDE SEQUENCE [LARGE SCALE GENOMIC DNA]</scope>
    <source>
        <strain evidence="2 3">LMG 21510</strain>
    </source>
</reference>
<dbReference type="EMBL" id="CAJZAH010000003">
    <property type="protein sequence ID" value="CAG9176977.1"/>
    <property type="molecule type" value="Genomic_DNA"/>
</dbReference>
<organism evidence="2 3">
    <name type="scientific">Cupriavidus respiraculi</name>
    <dbReference type="NCBI Taxonomy" id="195930"/>
    <lineage>
        <taxon>Bacteria</taxon>
        <taxon>Pseudomonadati</taxon>
        <taxon>Pseudomonadota</taxon>
        <taxon>Betaproteobacteria</taxon>
        <taxon>Burkholderiales</taxon>
        <taxon>Burkholderiaceae</taxon>
        <taxon>Cupriavidus</taxon>
    </lineage>
</organism>
<protein>
    <recommendedName>
        <fullName evidence="4">Response regulator</fullName>
    </recommendedName>
</protein>
<evidence type="ECO:0008006" key="4">
    <source>
        <dbReference type="Google" id="ProtNLM"/>
    </source>
</evidence>
<dbReference type="Proteomes" id="UP000721236">
    <property type="component" value="Unassembled WGS sequence"/>
</dbReference>
<comment type="caution">
    <text evidence="2">The sequence shown here is derived from an EMBL/GenBank/DDBJ whole genome shotgun (WGS) entry which is preliminary data.</text>
</comment>
<evidence type="ECO:0000313" key="3">
    <source>
        <dbReference type="Proteomes" id="UP000721236"/>
    </source>
</evidence>
<accession>A0ABN7YYB2</accession>
<proteinExistence type="predicted"/>
<evidence type="ECO:0000256" key="1">
    <source>
        <dbReference type="SAM" id="MobiDB-lite"/>
    </source>
</evidence>
<keyword evidence="3" id="KW-1185">Reference proteome</keyword>
<evidence type="ECO:0000313" key="2">
    <source>
        <dbReference type="EMBL" id="CAG9176977.1"/>
    </source>
</evidence>
<feature type="region of interest" description="Disordered" evidence="1">
    <location>
        <begin position="117"/>
        <end position="141"/>
    </location>
</feature>
<sequence>MIAIVSPSVSFLDSLEFLLADRYPNRRFRAFGDARAFVEASAPGTVTMVVDHHPPFVDCERFCHATRAICLNLVLLVNENLRPQELAYLQQYAADMILQKQSRQFVDDLMAALARHARPGEPELSSPPRARGHVGAAKSSS</sequence>